<dbReference type="Proteomes" id="UP000602050">
    <property type="component" value="Unassembled WGS sequence"/>
</dbReference>
<keyword evidence="1" id="KW-0812">Transmembrane</keyword>
<protein>
    <submittedName>
        <fullName evidence="2">Uncharacterized protein</fullName>
    </submittedName>
</protein>
<proteinExistence type="predicted"/>
<reference evidence="2" key="1">
    <citation type="journal article" date="2014" name="Int. J. Syst. Evol. Microbiol.">
        <title>Complete genome sequence of Corynebacterium casei LMG S-19264T (=DSM 44701T), isolated from a smear-ripened cheese.</title>
        <authorList>
            <consortium name="US DOE Joint Genome Institute (JGI-PGF)"/>
            <person name="Walter F."/>
            <person name="Albersmeier A."/>
            <person name="Kalinowski J."/>
            <person name="Ruckert C."/>
        </authorList>
    </citation>
    <scope>NUCLEOTIDE SEQUENCE</scope>
    <source>
        <strain evidence="2">CGMCC 1.12360</strain>
    </source>
</reference>
<feature type="transmembrane region" description="Helical" evidence="1">
    <location>
        <begin position="156"/>
        <end position="173"/>
    </location>
</feature>
<reference evidence="2" key="2">
    <citation type="submission" date="2020-09" db="EMBL/GenBank/DDBJ databases">
        <authorList>
            <person name="Sun Q."/>
            <person name="Zhou Y."/>
        </authorList>
    </citation>
    <scope>NUCLEOTIDE SEQUENCE</scope>
    <source>
        <strain evidence="2">CGMCC 1.12360</strain>
    </source>
</reference>
<accession>A0A8J2TSD0</accession>
<feature type="transmembrane region" description="Helical" evidence="1">
    <location>
        <begin position="37"/>
        <end position="60"/>
    </location>
</feature>
<keyword evidence="1" id="KW-0472">Membrane</keyword>
<feature type="transmembrane region" description="Helical" evidence="1">
    <location>
        <begin position="117"/>
        <end position="135"/>
    </location>
</feature>
<dbReference type="RefSeq" id="WP_188393502.1">
    <property type="nucleotide sequence ID" value="NZ_BMEV01000138.1"/>
</dbReference>
<gene>
    <name evidence="2" type="ORF">GCM10010978_33170</name>
</gene>
<sequence>MSISLLFILLLCTTQVVTTIIYVTYHRKWLTKMNGMLISMSLGMSVGILIGTILGVAFHGDLFQSTVYSILIGVVVGFLAGIPIGLPAVIDGILSGLMGGMMGAMLGDMVAMTRPNAIINIMALMITMILLLVLYTAEESIRKQANQETFSFFKHPFLLIFTIAILFLILSYIDPLDFNIQYLMIHHHFL</sequence>
<evidence type="ECO:0000256" key="1">
    <source>
        <dbReference type="SAM" id="Phobius"/>
    </source>
</evidence>
<comment type="caution">
    <text evidence="2">The sequence shown here is derived from an EMBL/GenBank/DDBJ whole genome shotgun (WGS) entry which is preliminary data.</text>
</comment>
<name>A0A8J2TSD0_9BACI</name>
<keyword evidence="3" id="KW-1185">Reference proteome</keyword>
<feature type="transmembrane region" description="Helical" evidence="1">
    <location>
        <begin position="6"/>
        <end position="25"/>
    </location>
</feature>
<feature type="transmembrane region" description="Helical" evidence="1">
    <location>
        <begin position="66"/>
        <end position="86"/>
    </location>
</feature>
<dbReference type="AlphaFoldDB" id="A0A8J2TSD0"/>
<organism evidence="2 3">
    <name type="scientific">Compostibacillus humi</name>
    <dbReference type="NCBI Taxonomy" id="1245525"/>
    <lineage>
        <taxon>Bacteria</taxon>
        <taxon>Bacillati</taxon>
        <taxon>Bacillota</taxon>
        <taxon>Bacilli</taxon>
        <taxon>Bacillales</taxon>
        <taxon>Bacillaceae</taxon>
        <taxon>Compostibacillus</taxon>
    </lineage>
</organism>
<evidence type="ECO:0000313" key="2">
    <source>
        <dbReference type="EMBL" id="GFZ92370.1"/>
    </source>
</evidence>
<keyword evidence="1" id="KW-1133">Transmembrane helix</keyword>
<dbReference type="EMBL" id="BMEV01000138">
    <property type="protein sequence ID" value="GFZ92370.1"/>
    <property type="molecule type" value="Genomic_DNA"/>
</dbReference>
<evidence type="ECO:0000313" key="3">
    <source>
        <dbReference type="Proteomes" id="UP000602050"/>
    </source>
</evidence>